<dbReference type="Proteomes" id="UP001085076">
    <property type="component" value="Miscellaneous, Linkage group lg09"/>
</dbReference>
<accession>A0A9D5H5T8</accession>
<dbReference type="EMBL" id="JAGGNH010000009">
    <property type="protein sequence ID" value="KAJ0964245.1"/>
    <property type="molecule type" value="Genomic_DNA"/>
</dbReference>
<proteinExistence type="predicted"/>
<evidence type="ECO:0000256" key="1">
    <source>
        <dbReference type="SAM" id="SignalP"/>
    </source>
</evidence>
<feature type="domain" description="Neprosin PEP catalytic" evidence="2">
    <location>
        <begin position="1"/>
        <end position="261"/>
    </location>
</feature>
<feature type="chain" id="PRO_5038658460" description="Neprosin PEP catalytic domain-containing protein" evidence="1">
    <location>
        <begin position="36"/>
        <end position="262"/>
    </location>
</feature>
<dbReference type="PROSITE" id="PS52045">
    <property type="entry name" value="NEPROSIN_PEP_CD"/>
    <property type="match status" value="1"/>
</dbReference>
<evidence type="ECO:0000313" key="4">
    <source>
        <dbReference type="Proteomes" id="UP001085076"/>
    </source>
</evidence>
<dbReference type="InterPro" id="IPR053168">
    <property type="entry name" value="Glutamic_endopeptidase"/>
</dbReference>
<keyword evidence="4" id="KW-1185">Reference proteome</keyword>
<keyword evidence="1" id="KW-0732">Signal</keyword>
<name>A0A9D5H5T8_9LILI</name>
<dbReference type="AlphaFoldDB" id="A0A9D5H5T8"/>
<dbReference type="OrthoDB" id="650213at2759"/>
<evidence type="ECO:0000259" key="2">
    <source>
        <dbReference type="PROSITE" id="PS52045"/>
    </source>
</evidence>
<organism evidence="3 4">
    <name type="scientific">Dioscorea zingiberensis</name>
    <dbReference type="NCBI Taxonomy" id="325984"/>
    <lineage>
        <taxon>Eukaryota</taxon>
        <taxon>Viridiplantae</taxon>
        <taxon>Streptophyta</taxon>
        <taxon>Embryophyta</taxon>
        <taxon>Tracheophyta</taxon>
        <taxon>Spermatophyta</taxon>
        <taxon>Magnoliopsida</taxon>
        <taxon>Liliopsida</taxon>
        <taxon>Dioscoreales</taxon>
        <taxon>Dioscoreaceae</taxon>
        <taxon>Dioscorea</taxon>
    </lineage>
</organism>
<gene>
    <name evidence="3" type="ORF">J5N97_029367</name>
</gene>
<sequence length="262" mass="29167">MNEGKGQTRRPHFLHSYCLTLLLLGFRACLDGVLSKELFQSIQQEGIQKMNSIYGIMTRNLTSESCTKDSDNTITHWAVYKSRKGYRQGFYGTKATMSVYALQNVTQNQLTSADIWIINGLDGPPENTNAIVVGWTEKNSGNWWLYYGASGNYDKLVPVGYWPKSLFTGLAGYASDIHYGGVVDYVKGQHGPPMGSGHFADEGENKAASFTRIQEVDQDGNASDHIEAEFKVVQDKRECYTATKFRDNSFFFGGPGGQQCTD</sequence>
<comment type="caution">
    <text evidence="3">The sequence shown here is derived from an EMBL/GenBank/DDBJ whole genome shotgun (WGS) entry which is preliminary data.</text>
</comment>
<feature type="signal peptide" evidence="1">
    <location>
        <begin position="1"/>
        <end position="35"/>
    </location>
</feature>
<evidence type="ECO:0000313" key="3">
    <source>
        <dbReference type="EMBL" id="KAJ0964245.1"/>
    </source>
</evidence>
<dbReference type="PANTHER" id="PTHR31589:SF223">
    <property type="entry name" value="PROTEIN, PUTATIVE (DUF239)-RELATED"/>
    <property type="match status" value="1"/>
</dbReference>
<dbReference type="InterPro" id="IPR004314">
    <property type="entry name" value="Neprosin"/>
</dbReference>
<dbReference type="PANTHER" id="PTHR31589">
    <property type="entry name" value="PROTEIN, PUTATIVE (DUF239)-RELATED-RELATED"/>
    <property type="match status" value="1"/>
</dbReference>
<reference evidence="3" key="1">
    <citation type="submission" date="2021-03" db="EMBL/GenBank/DDBJ databases">
        <authorList>
            <person name="Li Z."/>
            <person name="Yang C."/>
        </authorList>
    </citation>
    <scope>NUCLEOTIDE SEQUENCE</scope>
    <source>
        <strain evidence="3">Dzin_1.0</strain>
        <tissue evidence="3">Leaf</tissue>
    </source>
</reference>
<reference evidence="3" key="2">
    <citation type="journal article" date="2022" name="Hortic Res">
        <title>The genome of Dioscorea zingiberensis sheds light on the biosynthesis, origin and evolution of the medicinally important diosgenin saponins.</title>
        <authorList>
            <person name="Li Y."/>
            <person name="Tan C."/>
            <person name="Li Z."/>
            <person name="Guo J."/>
            <person name="Li S."/>
            <person name="Chen X."/>
            <person name="Wang C."/>
            <person name="Dai X."/>
            <person name="Yang H."/>
            <person name="Song W."/>
            <person name="Hou L."/>
            <person name="Xu J."/>
            <person name="Tong Z."/>
            <person name="Xu A."/>
            <person name="Yuan X."/>
            <person name="Wang W."/>
            <person name="Yang Q."/>
            <person name="Chen L."/>
            <person name="Sun Z."/>
            <person name="Wang K."/>
            <person name="Pan B."/>
            <person name="Chen J."/>
            <person name="Bao Y."/>
            <person name="Liu F."/>
            <person name="Qi X."/>
            <person name="Gang D.R."/>
            <person name="Wen J."/>
            <person name="Li J."/>
        </authorList>
    </citation>
    <scope>NUCLEOTIDE SEQUENCE</scope>
    <source>
        <strain evidence="3">Dzin_1.0</strain>
    </source>
</reference>
<dbReference type="Pfam" id="PF03080">
    <property type="entry name" value="Neprosin"/>
    <property type="match status" value="1"/>
</dbReference>
<protein>
    <recommendedName>
        <fullName evidence="2">Neprosin PEP catalytic domain-containing protein</fullName>
    </recommendedName>
</protein>